<accession>A0ABW6LUZ2</accession>
<evidence type="ECO:0000313" key="2">
    <source>
        <dbReference type="Proteomes" id="UP001601303"/>
    </source>
</evidence>
<dbReference type="EMBL" id="JBIAHM010000001">
    <property type="protein sequence ID" value="MFE9597147.1"/>
    <property type="molecule type" value="Genomic_DNA"/>
</dbReference>
<dbReference type="RefSeq" id="WP_388101572.1">
    <property type="nucleotide sequence ID" value="NZ_JBIAHM010000001.1"/>
</dbReference>
<evidence type="ECO:0000313" key="1">
    <source>
        <dbReference type="EMBL" id="MFE9597147.1"/>
    </source>
</evidence>
<reference evidence="1 2" key="1">
    <citation type="submission" date="2024-10" db="EMBL/GenBank/DDBJ databases">
        <title>The Natural Products Discovery Center: Release of the First 8490 Sequenced Strains for Exploring Actinobacteria Biosynthetic Diversity.</title>
        <authorList>
            <person name="Kalkreuter E."/>
            <person name="Kautsar S.A."/>
            <person name="Yang D."/>
            <person name="Bader C.D."/>
            <person name="Teijaro C.N."/>
            <person name="Fluegel L."/>
            <person name="Davis C.M."/>
            <person name="Simpson J.R."/>
            <person name="Lauterbach L."/>
            <person name="Steele A.D."/>
            <person name="Gui C."/>
            <person name="Meng S."/>
            <person name="Li G."/>
            <person name="Viehrig K."/>
            <person name="Ye F."/>
            <person name="Su P."/>
            <person name="Kiefer A.F."/>
            <person name="Nichols A."/>
            <person name="Cepeda A.J."/>
            <person name="Yan W."/>
            <person name="Fan B."/>
            <person name="Jiang Y."/>
            <person name="Adhikari A."/>
            <person name="Zheng C.-J."/>
            <person name="Schuster L."/>
            <person name="Cowan T.M."/>
            <person name="Smanski M.J."/>
            <person name="Chevrette M.G."/>
            <person name="De Carvalho L.P.S."/>
            <person name="Shen B."/>
        </authorList>
    </citation>
    <scope>NUCLEOTIDE SEQUENCE [LARGE SCALE GENOMIC DNA]</scope>
    <source>
        <strain evidence="1 2">NPDC006488</strain>
    </source>
</reference>
<gene>
    <name evidence="1" type="ORF">ACFYNQ_01045</name>
</gene>
<proteinExistence type="predicted"/>
<name>A0ABW6LUZ2_9ACTN</name>
<organism evidence="1 2">
    <name type="scientific">Streptomyces hokutonensis</name>
    <dbReference type="NCBI Taxonomy" id="1306990"/>
    <lineage>
        <taxon>Bacteria</taxon>
        <taxon>Bacillati</taxon>
        <taxon>Actinomycetota</taxon>
        <taxon>Actinomycetes</taxon>
        <taxon>Kitasatosporales</taxon>
        <taxon>Streptomycetaceae</taxon>
        <taxon>Streptomyces</taxon>
    </lineage>
</organism>
<comment type="caution">
    <text evidence="1">The sequence shown here is derived from an EMBL/GenBank/DDBJ whole genome shotgun (WGS) entry which is preliminary data.</text>
</comment>
<dbReference type="Proteomes" id="UP001601303">
    <property type="component" value="Unassembled WGS sequence"/>
</dbReference>
<keyword evidence="2" id="KW-1185">Reference proteome</keyword>
<protein>
    <submittedName>
        <fullName evidence="1">Uncharacterized protein</fullName>
    </submittedName>
</protein>
<sequence length="227" mass="25732">MQQQTPGADGWTGTAVVRVEARLVGGRDSDGVPAVDLSRHDPRSLPEPDPELFNNFLVAFEPSAQEDPWHQDMFRRGVMTSAAVASRGGTDEVPEMVVDRLFCTLSADSACVAVAIVDRHTCRAGLRPRMPWDQRPRMRWFTESHDGMLLTMTCQDPDAPVELFPALLHTWASWSYRRALRLSGPEIENREVPQPPARLDLVVKDRCFPVQLRDFTPHTWFTPNTWR</sequence>